<feature type="region of interest" description="Disordered" evidence="5">
    <location>
        <begin position="259"/>
        <end position="280"/>
    </location>
</feature>
<dbReference type="SUPFAM" id="SSF90229">
    <property type="entry name" value="CCCH zinc finger"/>
    <property type="match status" value="1"/>
</dbReference>
<keyword evidence="1 4" id="KW-0479">Metal-binding</keyword>
<feature type="domain" description="C3H1-type" evidence="7">
    <location>
        <begin position="160"/>
        <end position="188"/>
    </location>
</feature>
<evidence type="ECO:0000313" key="9">
    <source>
        <dbReference type="Proteomes" id="UP000324585"/>
    </source>
</evidence>
<gene>
    <name evidence="8" type="ORF">FVE85_4879</name>
</gene>
<protein>
    <submittedName>
        <fullName evidence="8">Pre-mRNA-splicing factor CWC24</fullName>
    </submittedName>
</protein>
<evidence type="ECO:0000256" key="3">
    <source>
        <dbReference type="ARBA" id="ARBA00022833"/>
    </source>
</evidence>
<sequence>MFKTRKRRAVNGRDAAAGALRADAGSCGENSAEVSEPRACELRLGRDGERASDEEEEQGDEDDRQLAERLMMRRHDTGHRRKRQLAFTRHVGKADVLGNMDGMEEAPREEGNSGSTQAVRNTEAELEWEHAAVSGQKKNAKHSFAPQRSSLHIRNTVTFDFQPHVCKDYKETGYCTFGDACKFAHIRGDASAPLRVAKKSDPKASESSGCCICQKEPREPVQTVCLHTFCEGCALARFDSDSTCATCSAETYGIFNRTHRPSKRASKHTSDKDHLRSSDM</sequence>
<evidence type="ECO:0000256" key="1">
    <source>
        <dbReference type="ARBA" id="ARBA00022723"/>
    </source>
</evidence>
<evidence type="ECO:0000259" key="6">
    <source>
        <dbReference type="PROSITE" id="PS50089"/>
    </source>
</evidence>
<dbReference type="Gene3D" id="4.10.1000.10">
    <property type="entry name" value="Zinc finger, CCCH-type"/>
    <property type="match status" value="1"/>
</dbReference>
<feature type="region of interest" description="Disordered" evidence="5">
    <location>
        <begin position="1"/>
        <end position="64"/>
    </location>
</feature>
<dbReference type="PROSITE" id="PS50103">
    <property type="entry name" value="ZF_C3H1"/>
    <property type="match status" value="1"/>
</dbReference>
<dbReference type="PANTHER" id="PTHR12930:SF0">
    <property type="entry name" value="RING FINGER PROTEIN 113B"/>
    <property type="match status" value="1"/>
</dbReference>
<feature type="zinc finger region" description="C3H1-type" evidence="4">
    <location>
        <begin position="160"/>
        <end position="188"/>
    </location>
</feature>
<comment type="caution">
    <text evidence="8">The sequence shown here is derived from an EMBL/GenBank/DDBJ whole genome shotgun (WGS) entry which is preliminary data.</text>
</comment>
<dbReference type="EMBL" id="VRMN01000006">
    <property type="protein sequence ID" value="KAA8493742.1"/>
    <property type="molecule type" value="Genomic_DNA"/>
</dbReference>
<evidence type="ECO:0000256" key="5">
    <source>
        <dbReference type="SAM" id="MobiDB-lite"/>
    </source>
</evidence>
<dbReference type="InterPro" id="IPR036855">
    <property type="entry name" value="Znf_CCCH_sf"/>
</dbReference>
<dbReference type="InterPro" id="IPR013083">
    <property type="entry name" value="Znf_RING/FYVE/PHD"/>
</dbReference>
<feature type="compositionally biased region" description="Acidic residues" evidence="5">
    <location>
        <begin position="52"/>
        <end position="63"/>
    </location>
</feature>
<reference evidence="9" key="1">
    <citation type="journal article" date="2019" name="Nat. Commun.">
        <title>Expansion of phycobilisome linker gene families in mesophilic red algae.</title>
        <authorList>
            <person name="Lee J."/>
            <person name="Kim D."/>
            <person name="Bhattacharya D."/>
            <person name="Yoon H.S."/>
        </authorList>
    </citation>
    <scope>NUCLEOTIDE SEQUENCE [LARGE SCALE GENOMIC DNA]</scope>
    <source>
        <strain evidence="9">CCMP 1328</strain>
    </source>
</reference>
<dbReference type="InterPro" id="IPR001841">
    <property type="entry name" value="Znf_RING"/>
</dbReference>
<feature type="compositionally biased region" description="Low complexity" evidence="5">
    <location>
        <begin position="12"/>
        <end position="25"/>
    </location>
</feature>
<proteinExistence type="predicted"/>
<dbReference type="Pfam" id="PF00097">
    <property type="entry name" value="zf-C3HC4"/>
    <property type="match status" value="1"/>
</dbReference>
<organism evidence="8 9">
    <name type="scientific">Porphyridium purpureum</name>
    <name type="common">Red alga</name>
    <name type="synonym">Porphyridium cruentum</name>
    <dbReference type="NCBI Taxonomy" id="35688"/>
    <lineage>
        <taxon>Eukaryota</taxon>
        <taxon>Rhodophyta</taxon>
        <taxon>Bangiophyceae</taxon>
        <taxon>Porphyridiales</taxon>
        <taxon>Porphyridiaceae</taxon>
        <taxon>Porphyridium</taxon>
    </lineage>
</organism>
<dbReference type="SMART" id="SM00184">
    <property type="entry name" value="RING"/>
    <property type="match status" value="1"/>
</dbReference>
<dbReference type="SUPFAM" id="SSF57850">
    <property type="entry name" value="RING/U-box"/>
    <property type="match status" value="1"/>
</dbReference>
<dbReference type="InterPro" id="IPR017907">
    <property type="entry name" value="Znf_RING_CS"/>
</dbReference>
<dbReference type="AlphaFoldDB" id="A0A5J4YSC1"/>
<feature type="domain" description="RING-type" evidence="6">
    <location>
        <begin position="210"/>
        <end position="248"/>
    </location>
</feature>
<dbReference type="PANTHER" id="PTHR12930">
    <property type="entry name" value="ZINC FINGER PROTEIN 183"/>
    <property type="match status" value="1"/>
</dbReference>
<keyword evidence="3 4" id="KW-0862">Zinc</keyword>
<evidence type="ECO:0000256" key="2">
    <source>
        <dbReference type="ARBA" id="ARBA00022771"/>
    </source>
</evidence>
<dbReference type="GO" id="GO:0005684">
    <property type="term" value="C:U2-type spliceosomal complex"/>
    <property type="evidence" value="ECO:0007669"/>
    <property type="project" value="TreeGrafter"/>
</dbReference>
<evidence type="ECO:0000256" key="4">
    <source>
        <dbReference type="PROSITE-ProRule" id="PRU00723"/>
    </source>
</evidence>
<dbReference type="InterPro" id="IPR000571">
    <property type="entry name" value="Znf_CCCH"/>
</dbReference>
<dbReference type="InterPro" id="IPR018957">
    <property type="entry name" value="Znf_C3HC4_RING-type"/>
</dbReference>
<dbReference type="Pfam" id="PF00642">
    <property type="entry name" value="zf-CCCH"/>
    <property type="match status" value="1"/>
</dbReference>
<dbReference type="PROSITE" id="PS00518">
    <property type="entry name" value="ZF_RING_1"/>
    <property type="match status" value="1"/>
</dbReference>
<evidence type="ECO:0000313" key="8">
    <source>
        <dbReference type="EMBL" id="KAA8493742.1"/>
    </source>
</evidence>
<accession>A0A5J4YSC1</accession>
<dbReference type="Gene3D" id="3.30.40.10">
    <property type="entry name" value="Zinc/RING finger domain, C3HC4 (zinc finger)"/>
    <property type="match status" value="1"/>
</dbReference>
<name>A0A5J4YSC1_PORPP</name>
<feature type="compositionally biased region" description="Basic and acidic residues" evidence="5">
    <location>
        <begin position="268"/>
        <end position="280"/>
    </location>
</feature>
<dbReference type="PROSITE" id="PS50089">
    <property type="entry name" value="ZF_RING_2"/>
    <property type="match status" value="1"/>
</dbReference>
<dbReference type="GO" id="GO:0034247">
    <property type="term" value="P:snoRNA splicing"/>
    <property type="evidence" value="ECO:0007669"/>
    <property type="project" value="TreeGrafter"/>
</dbReference>
<feature type="compositionally biased region" description="Basic residues" evidence="5">
    <location>
        <begin position="1"/>
        <end position="10"/>
    </location>
</feature>
<evidence type="ECO:0000259" key="7">
    <source>
        <dbReference type="PROSITE" id="PS50103"/>
    </source>
</evidence>
<keyword evidence="9" id="KW-1185">Reference proteome</keyword>
<dbReference type="InterPro" id="IPR039971">
    <property type="entry name" value="CWC24-like"/>
</dbReference>
<dbReference type="Proteomes" id="UP000324585">
    <property type="component" value="Unassembled WGS sequence"/>
</dbReference>
<dbReference type="OrthoDB" id="25761at2759"/>
<keyword evidence="2 4" id="KW-0863">Zinc-finger</keyword>
<feature type="compositionally biased region" description="Basic and acidic residues" evidence="5">
    <location>
        <begin position="35"/>
        <end position="51"/>
    </location>
</feature>
<dbReference type="GO" id="GO:0008270">
    <property type="term" value="F:zinc ion binding"/>
    <property type="evidence" value="ECO:0007669"/>
    <property type="project" value="UniProtKB-KW"/>
</dbReference>
<dbReference type="SMART" id="SM00356">
    <property type="entry name" value="ZnF_C3H1"/>
    <property type="match status" value="1"/>
</dbReference>